<gene>
    <name evidence="2" type="ORF">SAMN05192529_1363</name>
</gene>
<keyword evidence="3" id="KW-1185">Reference proteome</keyword>
<dbReference type="EMBL" id="FNQY01000036">
    <property type="protein sequence ID" value="SEA63412.1"/>
    <property type="molecule type" value="Genomic_DNA"/>
</dbReference>
<sequence length="194" mass="20931">MSVLILVSKLNVMKKLLTVLMMVTLIVNTAPSCRKGDIGPQGEQGQKGEKGDKGAKGDKGSTGNANVISRTFKAGSLTWKASVVFGTNYVEASLAVPELTTDIINSGAVMVYGGFFWESPWSALPISFYEAGKTNYFTFGIKAGTVTLRSHNSTNTPPTAPSIDWRVVVIKGNAATSEVDLTNYNEVRKFYHIE</sequence>
<dbReference type="Gene3D" id="1.20.5.320">
    <property type="entry name" value="6-Phosphogluconate Dehydrogenase, domain 3"/>
    <property type="match status" value="1"/>
</dbReference>
<dbReference type="STRING" id="551991.SAMN05192529_1363"/>
<feature type="region of interest" description="Disordered" evidence="1">
    <location>
        <begin position="36"/>
        <end position="62"/>
    </location>
</feature>
<dbReference type="Proteomes" id="UP000199041">
    <property type="component" value="Unassembled WGS sequence"/>
</dbReference>
<feature type="compositionally biased region" description="Basic and acidic residues" evidence="1">
    <location>
        <begin position="46"/>
        <end position="59"/>
    </location>
</feature>
<organism evidence="2 3">
    <name type="scientific">Arachidicoccus rhizosphaerae</name>
    <dbReference type="NCBI Taxonomy" id="551991"/>
    <lineage>
        <taxon>Bacteria</taxon>
        <taxon>Pseudomonadati</taxon>
        <taxon>Bacteroidota</taxon>
        <taxon>Chitinophagia</taxon>
        <taxon>Chitinophagales</taxon>
        <taxon>Chitinophagaceae</taxon>
        <taxon>Arachidicoccus</taxon>
    </lineage>
</organism>
<dbReference type="AlphaFoldDB" id="A0A1H4CTH3"/>
<accession>A0A1H4CTH3</accession>
<evidence type="ECO:0000313" key="3">
    <source>
        <dbReference type="Proteomes" id="UP000199041"/>
    </source>
</evidence>
<evidence type="ECO:0000256" key="1">
    <source>
        <dbReference type="SAM" id="MobiDB-lite"/>
    </source>
</evidence>
<reference evidence="2 3" key="1">
    <citation type="submission" date="2016-10" db="EMBL/GenBank/DDBJ databases">
        <authorList>
            <person name="de Groot N.N."/>
        </authorList>
    </citation>
    <scope>NUCLEOTIDE SEQUENCE [LARGE SCALE GENOMIC DNA]</scope>
    <source>
        <strain evidence="2 3">Vu-144</strain>
    </source>
</reference>
<protein>
    <recommendedName>
        <fullName evidence="4">Collagen triple helix repeat-containing protein</fullName>
    </recommendedName>
</protein>
<name>A0A1H4CTH3_9BACT</name>
<evidence type="ECO:0000313" key="2">
    <source>
        <dbReference type="EMBL" id="SEA63412.1"/>
    </source>
</evidence>
<proteinExistence type="predicted"/>
<evidence type="ECO:0008006" key="4">
    <source>
        <dbReference type="Google" id="ProtNLM"/>
    </source>
</evidence>